<evidence type="ECO:0000256" key="10">
    <source>
        <dbReference type="ARBA" id="ARBA00023180"/>
    </source>
</evidence>
<proteinExistence type="inferred from homology"/>
<dbReference type="Pfam" id="PF00703">
    <property type="entry name" value="Glyco_hydro_2"/>
    <property type="match status" value="1"/>
</dbReference>
<dbReference type="FunFam" id="2.60.120.260:FF:000060">
    <property type="entry name" value="Probable beta-mannosidase"/>
    <property type="match status" value="1"/>
</dbReference>
<dbReference type="GO" id="GO:0005764">
    <property type="term" value="C:lysosome"/>
    <property type="evidence" value="ECO:0007669"/>
    <property type="project" value="UniProtKB-SubCell"/>
</dbReference>
<evidence type="ECO:0000259" key="19">
    <source>
        <dbReference type="Pfam" id="PF22666"/>
    </source>
</evidence>
<dbReference type="InterPro" id="IPR041447">
    <property type="entry name" value="Mannosidase_ig"/>
</dbReference>
<dbReference type="InterPro" id="IPR036156">
    <property type="entry name" value="Beta-gal/glucu_dom_sf"/>
</dbReference>
<accession>A0A137RKX0</accession>
<evidence type="ECO:0000256" key="13">
    <source>
        <dbReference type="ARBA" id="ARBA00038429"/>
    </source>
</evidence>
<comment type="subcellular location">
    <subcellularLocation>
        <location evidence="2">Lysosome</location>
    </subcellularLocation>
    <subcellularLocation>
        <location evidence="3">Secreted</location>
    </subcellularLocation>
</comment>
<dbReference type="Pfam" id="PF22666">
    <property type="entry name" value="Glyco_hydro_2_N2"/>
    <property type="match status" value="1"/>
</dbReference>
<protein>
    <recommendedName>
        <fullName evidence="14">Beta-mannosidase B</fullName>
        <ecNumber evidence="6">3.2.1.25</ecNumber>
    </recommendedName>
    <alternativeName>
        <fullName evidence="15">Mannanase B</fullName>
    </alternativeName>
</protein>
<dbReference type="InterPro" id="IPR041625">
    <property type="entry name" value="Beta-mannosidase_Ig"/>
</dbReference>
<keyword evidence="11" id="KW-0458">Lysosome</keyword>
<dbReference type="SUPFAM" id="SSF49303">
    <property type="entry name" value="beta-Galactosidase/glucuronidase domain"/>
    <property type="match status" value="3"/>
</dbReference>
<evidence type="ECO:0000256" key="15">
    <source>
        <dbReference type="ARBA" id="ARBA00041614"/>
    </source>
</evidence>
<evidence type="ECO:0000259" key="16">
    <source>
        <dbReference type="Pfam" id="PF00703"/>
    </source>
</evidence>
<evidence type="ECO:0000259" key="18">
    <source>
        <dbReference type="Pfam" id="PF17786"/>
    </source>
</evidence>
<evidence type="ECO:0000256" key="3">
    <source>
        <dbReference type="ARBA" id="ARBA00004613"/>
    </source>
</evidence>
<comment type="subunit">
    <text evidence="5">Homodimer.</text>
</comment>
<evidence type="ECO:0000256" key="8">
    <source>
        <dbReference type="ARBA" id="ARBA00022729"/>
    </source>
</evidence>
<reference evidence="20 21" key="2">
    <citation type="journal article" date="2016" name="Int. J. Syst. Evol. Microbiol.">
        <title>Vitellibacter aquimaris sp. nov., a marine bacterium isolated from seawater.</title>
        <authorList>
            <person name="Thevarajoo S."/>
            <person name="Selvaratnam C."/>
            <person name="Goh K.M."/>
            <person name="Hong K.W."/>
            <person name="Chan X.Y."/>
            <person name="Chan K.G."/>
            <person name="Chong C.S."/>
        </authorList>
    </citation>
    <scope>NUCLEOTIDE SEQUENCE [LARGE SCALE GENOMIC DNA]</scope>
    <source>
        <strain evidence="20 21">D-24</strain>
    </source>
</reference>
<dbReference type="GO" id="GO:0005576">
    <property type="term" value="C:extracellular region"/>
    <property type="evidence" value="ECO:0007669"/>
    <property type="project" value="UniProtKB-SubCell"/>
</dbReference>
<evidence type="ECO:0000313" key="20">
    <source>
        <dbReference type="EMBL" id="KXO00828.1"/>
    </source>
</evidence>
<comment type="pathway">
    <text evidence="4">Glycan metabolism; N-glycan degradation.</text>
</comment>
<evidence type="ECO:0000256" key="2">
    <source>
        <dbReference type="ARBA" id="ARBA00004371"/>
    </source>
</evidence>
<keyword evidence="7" id="KW-0964">Secreted</keyword>
<dbReference type="PROSITE" id="PS51257">
    <property type="entry name" value="PROKAR_LIPOPROTEIN"/>
    <property type="match status" value="1"/>
</dbReference>
<evidence type="ECO:0000256" key="5">
    <source>
        <dbReference type="ARBA" id="ARBA00011738"/>
    </source>
</evidence>
<dbReference type="InterPro" id="IPR008979">
    <property type="entry name" value="Galactose-bd-like_sf"/>
</dbReference>
<dbReference type="FunFam" id="3.20.20.80:FF:000050">
    <property type="entry name" value="Beta-mannosidase B"/>
    <property type="match status" value="1"/>
</dbReference>
<feature type="domain" description="Mannosidase Ig/CBM-like" evidence="18">
    <location>
        <begin position="667"/>
        <end position="748"/>
    </location>
</feature>
<evidence type="ECO:0000256" key="14">
    <source>
        <dbReference type="ARBA" id="ARBA00041069"/>
    </source>
</evidence>
<dbReference type="SUPFAM" id="SSF49785">
    <property type="entry name" value="Galactose-binding domain-like"/>
    <property type="match status" value="1"/>
</dbReference>
<keyword evidence="9" id="KW-0378">Hydrolase</keyword>
<keyword evidence="10" id="KW-0325">Glycoprotein</keyword>
<dbReference type="Gene3D" id="3.20.20.80">
    <property type="entry name" value="Glycosidases"/>
    <property type="match status" value="1"/>
</dbReference>
<dbReference type="GO" id="GO:0005975">
    <property type="term" value="P:carbohydrate metabolic process"/>
    <property type="evidence" value="ECO:0007669"/>
    <property type="project" value="InterPro"/>
</dbReference>
<dbReference type="SUPFAM" id="SSF51445">
    <property type="entry name" value="(Trans)glycosidases"/>
    <property type="match status" value="1"/>
</dbReference>
<dbReference type="Gene3D" id="2.60.40.10">
    <property type="entry name" value="Immunoglobulins"/>
    <property type="match status" value="3"/>
</dbReference>
<dbReference type="EC" id="3.2.1.25" evidence="6"/>
<feature type="domain" description="Glycoside hydrolase family 2 immunoglobulin-like beta-sandwich" evidence="16">
    <location>
        <begin position="206"/>
        <end position="310"/>
    </location>
</feature>
<evidence type="ECO:0000256" key="1">
    <source>
        <dbReference type="ARBA" id="ARBA00000829"/>
    </source>
</evidence>
<evidence type="ECO:0000256" key="6">
    <source>
        <dbReference type="ARBA" id="ARBA00012754"/>
    </source>
</evidence>
<organism evidence="20 21">
    <name type="scientific">Aequorivita aquimaris</name>
    <dbReference type="NCBI Taxonomy" id="1548749"/>
    <lineage>
        <taxon>Bacteria</taxon>
        <taxon>Pseudomonadati</taxon>
        <taxon>Bacteroidota</taxon>
        <taxon>Flavobacteriia</taxon>
        <taxon>Flavobacteriales</taxon>
        <taxon>Flavobacteriaceae</taxon>
        <taxon>Aequorivita</taxon>
    </lineage>
</organism>
<gene>
    <name evidence="20" type="ORF">LS48_04920</name>
</gene>
<feature type="domain" description="Beta-mannosidase-like galactose-binding" evidence="19">
    <location>
        <begin position="32"/>
        <end position="195"/>
    </location>
</feature>
<dbReference type="InterPro" id="IPR054593">
    <property type="entry name" value="Beta-mannosidase-like_N2"/>
</dbReference>
<dbReference type="PANTHER" id="PTHR43730:SF1">
    <property type="entry name" value="BETA-MANNOSIDASE"/>
    <property type="match status" value="1"/>
</dbReference>
<name>A0A137RKX0_9FLAO</name>
<dbReference type="PANTHER" id="PTHR43730">
    <property type="entry name" value="BETA-MANNOSIDASE"/>
    <property type="match status" value="1"/>
</dbReference>
<dbReference type="Pfam" id="PF17786">
    <property type="entry name" value="Mannosidase_ig"/>
    <property type="match status" value="1"/>
</dbReference>
<comment type="catalytic activity">
    <reaction evidence="1">
        <text>Hydrolysis of terminal, non-reducing beta-D-mannose residues in beta-D-mannosides.</text>
        <dbReference type="EC" id="3.2.1.25"/>
    </reaction>
</comment>
<dbReference type="GO" id="GO:0004567">
    <property type="term" value="F:beta-mannosidase activity"/>
    <property type="evidence" value="ECO:0007669"/>
    <property type="project" value="UniProtKB-EC"/>
</dbReference>
<keyword evidence="8" id="KW-0732">Signal</keyword>
<dbReference type="InterPro" id="IPR006102">
    <property type="entry name" value="Ig-like_GH2"/>
</dbReference>
<feature type="domain" description="Beta-mannosidase Ig-fold" evidence="17">
    <location>
        <begin position="751"/>
        <end position="817"/>
    </location>
</feature>
<sequence length="827" mass="96141">MGKFHFIIFLLVFAFISCEEAPNETISLNGDWQFSEAGKNDWKTAEVPGTVQADLLRLGEIPDPFLKNNEDSIQWISERNWQYKKQFSVSEEILKRTKHFLNFEGLDTYAKVLLNDSLILSANNAFRSWEVDISDALKPENELLIIFKSPDSIEKSEAENLNYELPGGSRVFTRKPQYQYGWDWAPTIKTMGIWRNVSLMSYDFARLKDVFLETKSISDSVAEIVAKFEIETVKEEEITLQITNKNTSETFTSTFKTKAGESEYQIPFNIKNPKLWWTHNLGEPFMYNIQVELIHNKNVLETHSKKLGVRSIKLITEKDSIGESFYFKLNGKPVYMKGANYVPQQIFETKLDQEKYTKLIDGAVLANMNMLRVWGGGIYEDNFFYQLCDAKGILVWQDFMFACAMYPGDAAFLENVKQEAIDNVKRLRGHPSIALFCGNNESGEGWHRWGWQDGKTEEQKQEIWANYDAVFNNILPKVVDSLSPTISYWESSPKYGRGDKRYQFEGDAHDWWVWHDGWPFEHFEENVPRFMSEFGFQSFPTVETIKYTTERDSVVMNDTLFTNHQKHSRGFQIIEDYMARDFSVPQNADDYVYMSQLLQAYGISKGIHAQRRAKPYNMGTLYWQLNDCWPAVSWSSIDYFGNWKALHYSAKKAFDNILISAEEKNDTLNIFVVNDSFKNIKDSLSVKLMDFDGKVIYENKLLAESLENSSEELFSLQLQTLKFKRTVCVLKVNFGKNEYFHYFVKPKDLNLSKSEIEIKTEKAKDGFMITLFSKTLQKNVFLIANEKGTFEDNYFDLLPNEPKTILFSTESKSPPELEYKALNQFIK</sequence>
<dbReference type="EMBL" id="JRWG01000002">
    <property type="protein sequence ID" value="KXO00828.1"/>
    <property type="molecule type" value="Genomic_DNA"/>
</dbReference>
<evidence type="ECO:0000256" key="11">
    <source>
        <dbReference type="ARBA" id="ARBA00023228"/>
    </source>
</evidence>
<dbReference type="InterPro" id="IPR050887">
    <property type="entry name" value="Beta-mannosidase_GH2"/>
</dbReference>
<comment type="caution">
    <text evidence="20">The sequence shown here is derived from an EMBL/GenBank/DDBJ whole genome shotgun (WGS) entry which is preliminary data.</text>
</comment>
<dbReference type="PATRIC" id="fig|1548749.3.peg.1035"/>
<evidence type="ECO:0000313" key="21">
    <source>
        <dbReference type="Proteomes" id="UP000070138"/>
    </source>
</evidence>
<dbReference type="OrthoDB" id="9801077at2"/>
<dbReference type="Proteomes" id="UP000070138">
    <property type="component" value="Unassembled WGS sequence"/>
</dbReference>
<dbReference type="RefSeq" id="WP_062620706.1">
    <property type="nucleotide sequence ID" value="NZ_JRWG01000002.1"/>
</dbReference>
<dbReference type="InterPro" id="IPR013783">
    <property type="entry name" value="Ig-like_fold"/>
</dbReference>
<dbReference type="Gene3D" id="2.60.120.260">
    <property type="entry name" value="Galactose-binding domain-like"/>
    <property type="match status" value="1"/>
</dbReference>
<dbReference type="Pfam" id="PF17753">
    <property type="entry name" value="Ig_mannosidase"/>
    <property type="match status" value="1"/>
</dbReference>
<keyword evidence="21" id="KW-1185">Reference proteome</keyword>
<dbReference type="GO" id="GO:0006516">
    <property type="term" value="P:glycoprotein catabolic process"/>
    <property type="evidence" value="ECO:0007669"/>
    <property type="project" value="TreeGrafter"/>
</dbReference>
<keyword evidence="12" id="KW-0326">Glycosidase</keyword>
<dbReference type="InterPro" id="IPR017853">
    <property type="entry name" value="GH"/>
</dbReference>
<evidence type="ECO:0000256" key="4">
    <source>
        <dbReference type="ARBA" id="ARBA00004740"/>
    </source>
</evidence>
<comment type="similarity">
    <text evidence="13">Belongs to the glycosyl hydrolase 2 family. Beta-mannosidase B subfamily.</text>
</comment>
<evidence type="ECO:0000256" key="12">
    <source>
        <dbReference type="ARBA" id="ARBA00023295"/>
    </source>
</evidence>
<evidence type="ECO:0000256" key="7">
    <source>
        <dbReference type="ARBA" id="ARBA00022525"/>
    </source>
</evidence>
<reference evidence="21" key="1">
    <citation type="submission" date="2014-10" db="EMBL/GenBank/DDBJ databases">
        <title>Genome sequencing of Vitellibacter sp. D-24.</title>
        <authorList>
            <person name="Thevarajoo S."/>
            <person name="Selvaratnam C."/>
            <person name="Goh K.M."/>
            <person name="Chong C.S."/>
        </authorList>
    </citation>
    <scope>NUCLEOTIDE SEQUENCE [LARGE SCALE GENOMIC DNA]</scope>
    <source>
        <strain evidence="21">D-24</strain>
    </source>
</reference>
<dbReference type="STRING" id="1548749.LS48_04920"/>
<dbReference type="AlphaFoldDB" id="A0A137RKX0"/>
<evidence type="ECO:0000259" key="17">
    <source>
        <dbReference type="Pfam" id="PF17753"/>
    </source>
</evidence>
<evidence type="ECO:0000256" key="9">
    <source>
        <dbReference type="ARBA" id="ARBA00022801"/>
    </source>
</evidence>